<dbReference type="Gene3D" id="3.40.50.2300">
    <property type="match status" value="1"/>
</dbReference>
<dbReference type="EMBL" id="SKBU01000012">
    <property type="protein sequence ID" value="TCJ18309.1"/>
    <property type="molecule type" value="Genomic_DNA"/>
</dbReference>
<dbReference type="PRINTS" id="PR00719">
    <property type="entry name" value="LMWPTPASE"/>
</dbReference>
<dbReference type="Proteomes" id="UP000295244">
    <property type="component" value="Unassembled WGS sequence"/>
</dbReference>
<dbReference type="CDD" id="cd16343">
    <property type="entry name" value="LMWPTP"/>
    <property type="match status" value="1"/>
</dbReference>
<dbReference type="PANTHER" id="PTHR11717:SF7">
    <property type="entry name" value="LOW MOLECULAR WEIGHT PHOSPHOTYROSINE PROTEIN PHOSPHATASE"/>
    <property type="match status" value="1"/>
</dbReference>
<dbReference type="InterPro" id="IPR017867">
    <property type="entry name" value="Tyr_phospatase_low_mol_wt"/>
</dbReference>
<evidence type="ECO:0000313" key="9">
    <source>
        <dbReference type="EMBL" id="TCJ18309.1"/>
    </source>
</evidence>
<dbReference type="EC" id="3.1.3.48" evidence="2"/>
<dbReference type="InterPro" id="IPR036196">
    <property type="entry name" value="Ptyr_pPase_sf"/>
</dbReference>
<sequence length="161" mass="17985">MASVLFVCMGNICRSPTAQGVFERLVEREGLEGEIRADSAGTGSWHVGEPPDRRAQESARRRGIDLSGQRARQLEPEDFERFDYVVVMDRENYRNVLAMCPPEHREKVRLLMEYAPETGVSEVPDPYFGGPDGFERVLDLVEEAAEGLLDEIRAGGGDDGR</sequence>
<evidence type="ECO:0000313" key="10">
    <source>
        <dbReference type="Proteomes" id="UP000295244"/>
    </source>
</evidence>
<reference evidence="9 10" key="1">
    <citation type="submission" date="2019-03" db="EMBL/GenBank/DDBJ databases">
        <title>Whole genome sequence of a novel Rubrobacter taiwanensis strain, isolated from Yellowstone National Park.</title>
        <authorList>
            <person name="Freed S."/>
            <person name="Ramaley R.F."/>
            <person name="Kyndt J.A."/>
        </authorList>
    </citation>
    <scope>NUCLEOTIDE SEQUENCE [LARGE SCALE GENOMIC DNA]</scope>
    <source>
        <strain evidence="9 10">Yellowstone</strain>
    </source>
</reference>
<dbReference type="GO" id="GO:0004725">
    <property type="term" value="F:protein tyrosine phosphatase activity"/>
    <property type="evidence" value="ECO:0007669"/>
    <property type="project" value="UniProtKB-EC"/>
</dbReference>
<dbReference type="InterPro" id="IPR050438">
    <property type="entry name" value="LMW_PTPase"/>
</dbReference>
<keyword evidence="10" id="KW-1185">Reference proteome</keyword>
<comment type="similarity">
    <text evidence="1">Belongs to the low molecular weight phosphotyrosine protein phosphatase family.</text>
</comment>
<evidence type="ECO:0000256" key="2">
    <source>
        <dbReference type="ARBA" id="ARBA00013064"/>
    </source>
</evidence>
<feature type="active site" description="Nucleophile" evidence="6">
    <location>
        <position position="8"/>
    </location>
</feature>
<evidence type="ECO:0000256" key="1">
    <source>
        <dbReference type="ARBA" id="ARBA00011063"/>
    </source>
</evidence>
<name>A0A4R1BLQ9_9ACTN</name>
<evidence type="ECO:0000259" key="8">
    <source>
        <dbReference type="SMART" id="SM00226"/>
    </source>
</evidence>
<accession>A0A4R1BLQ9</accession>
<organism evidence="9 10">
    <name type="scientific">Rubrobacter taiwanensis</name>
    <dbReference type="NCBI Taxonomy" id="185139"/>
    <lineage>
        <taxon>Bacteria</taxon>
        <taxon>Bacillati</taxon>
        <taxon>Actinomycetota</taxon>
        <taxon>Rubrobacteria</taxon>
        <taxon>Rubrobacterales</taxon>
        <taxon>Rubrobacteraceae</taxon>
        <taxon>Rubrobacter</taxon>
    </lineage>
</organism>
<dbReference type="InterPro" id="IPR023485">
    <property type="entry name" value="Ptyr_pPase"/>
</dbReference>
<evidence type="ECO:0000256" key="4">
    <source>
        <dbReference type="ARBA" id="ARBA00022912"/>
    </source>
</evidence>
<comment type="catalytic activity">
    <reaction evidence="5">
        <text>O-phospho-L-tyrosyl-[protein] + H2O = L-tyrosyl-[protein] + phosphate</text>
        <dbReference type="Rhea" id="RHEA:10684"/>
        <dbReference type="Rhea" id="RHEA-COMP:10136"/>
        <dbReference type="Rhea" id="RHEA-COMP:20101"/>
        <dbReference type="ChEBI" id="CHEBI:15377"/>
        <dbReference type="ChEBI" id="CHEBI:43474"/>
        <dbReference type="ChEBI" id="CHEBI:46858"/>
        <dbReference type="ChEBI" id="CHEBI:61978"/>
        <dbReference type="EC" id="3.1.3.48"/>
    </reaction>
</comment>
<dbReference type="Pfam" id="PF01451">
    <property type="entry name" value="LMWPc"/>
    <property type="match status" value="1"/>
</dbReference>
<dbReference type="AlphaFoldDB" id="A0A4R1BLQ9"/>
<feature type="active site" description="Proton donor" evidence="6">
    <location>
        <position position="125"/>
    </location>
</feature>
<keyword evidence="3" id="KW-0378">Hydrolase</keyword>
<evidence type="ECO:0000256" key="7">
    <source>
        <dbReference type="SAM" id="MobiDB-lite"/>
    </source>
</evidence>
<dbReference type="OrthoDB" id="9784339at2"/>
<keyword evidence="4" id="KW-0904">Protein phosphatase</keyword>
<dbReference type="PANTHER" id="PTHR11717">
    <property type="entry name" value="LOW MOLECULAR WEIGHT PROTEIN TYROSINE PHOSPHATASE"/>
    <property type="match status" value="1"/>
</dbReference>
<feature type="compositionally biased region" description="Basic and acidic residues" evidence="7">
    <location>
        <begin position="49"/>
        <end position="62"/>
    </location>
</feature>
<feature type="active site" evidence="6">
    <location>
        <position position="14"/>
    </location>
</feature>
<gene>
    <name evidence="9" type="ORF">E0L93_06100</name>
</gene>
<comment type="caution">
    <text evidence="9">The sequence shown here is derived from an EMBL/GenBank/DDBJ whole genome shotgun (WGS) entry which is preliminary data.</text>
</comment>
<evidence type="ECO:0000256" key="3">
    <source>
        <dbReference type="ARBA" id="ARBA00022801"/>
    </source>
</evidence>
<protein>
    <recommendedName>
        <fullName evidence="2">protein-tyrosine-phosphatase</fullName>
        <ecNumber evidence="2">3.1.3.48</ecNumber>
    </recommendedName>
</protein>
<feature type="region of interest" description="Disordered" evidence="7">
    <location>
        <begin position="37"/>
        <end position="62"/>
    </location>
</feature>
<evidence type="ECO:0000256" key="5">
    <source>
        <dbReference type="ARBA" id="ARBA00051722"/>
    </source>
</evidence>
<dbReference type="RefSeq" id="WP_132689923.1">
    <property type="nucleotide sequence ID" value="NZ_SKBU01000012.1"/>
</dbReference>
<feature type="domain" description="Phosphotyrosine protein phosphatase I" evidence="8">
    <location>
        <begin position="2"/>
        <end position="151"/>
    </location>
</feature>
<dbReference type="FunFam" id="3.40.50.2300:FF:000113">
    <property type="entry name" value="Low molecular weight protein-tyrosine-phosphatase"/>
    <property type="match status" value="1"/>
</dbReference>
<dbReference type="SUPFAM" id="SSF52788">
    <property type="entry name" value="Phosphotyrosine protein phosphatases I"/>
    <property type="match status" value="1"/>
</dbReference>
<evidence type="ECO:0000256" key="6">
    <source>
        <dbReference type="PIRSR" id="PIRSR617867-1"/>
    </source>
</evidence>
<proteinExistence type="inferred from homology"/>
<dbReference type="SMART" id="SM00226">
    <property type="entry name" value="LMWPc"/>
    <property type="match status" value="1"/>
</dbReference>